<feature type="domain" description="Major facilitator superfamily (MFS) profile" evidence="10">
    <location>
        <begin position="102"/>
        <end position="620"/>
    </location>
</feature>
<dbReference type="PROSITE" id="PS50850">
    <property type="entry name" value="MFS"/>
    <property type="match status" value="1"/>
</dbReference>
<dbReference type="InterPro" id="IPR036058">
    <property type="entry name" value="Kazal_dom_sf"/>
</dbReference>
<reference evidence="13" key="1">
    <citation type="submission" date="2015-02" db="EMBL/GenBank/DDBJ databases">
        <title>Genome sequencing for Strongylocentrotus purpuratus.</title>
        <authorList>
            <person name="Murali S."/>
            <person name="Liu Y."/>
            <person name="Vee V."/>
            <person name="English A."/>
            <person name="Wang M."/>
            <person name="Skinner E."/>
            <person name="Han Y."/>
            <person name="Muzny D.M."/>
            <person name="Worley K.C."/>
            <person name="Gibbs R.A."/>
        </authorList>
    </citation>
    <scope>NUCLEOTIDE SEQUENCE</scope>
</reference>
<feature type="transmembrane region" description="Helical" evidence="8">
    <location>
        <begin position="575"/>
        <end position="599"/>
    </location>
</feature>
<dbReference type="Gene3D" id="1.20.1250.20">
    <property type="entry name" value="MFS general substrate transporter like domains"/>
    <property type="match status" value="1"/>
</dbReference>
<dbReference type="OrthoDB" id="5062115at2759"/>
<dbReference type="FunCoup" id="A0A7M7N402">
    <property type="interactions" value="902"/>
</dbReference>
<dbReference type="CDD" id="cd17403">
    <property type="entry name" value="MFS_SLCO4_OATP4"/>
    <property type="match status" value="1"/>
</dbReference>
<feature type="transmembrane region" description="Helical" evidence="8">
    <location>
        <begin position="137"/>
        <end position="157"/>
    </location>
</feature>
<evidence type="ECO:0000313" key="12">
    <source>
        <dbReference type="EnsemblMetazoa" id="XP_030830824"/>
    </source>
</evidence>
<feature type="transmembrane region" description="Helical" evidence="8">
    <location>
        <begin position="423"/>
        <end position="445"/>
    </location>
</feature>
<feature type="region of interest" description="Disordered" evidence="9">
    <location>
        <begin position="1"/>
        <end position="35"/>
    </location>
</feature>
<dbReference type="InParanoid" id="A0A7M7N402"/>
<dbReference type="PROSITE" id="PS51465">
    <property type="entry name" value="KAZAL_2"/>
    <property type="match status" value="1"/>
</dbReference>
<organism evidence="12 13">
    <name type="scientific">Strongylocentrotus purpuratus</name>
    <name type="common">Purple sea urchin</name>
    <dbReference type="NCBI Taxonomy" id="7668"/>
    <lineage>
        <taxon>Eukaryota</taxon>
        <taxon>Metazoa</taxon>
        <taxon>Echinodermata</taxon>
        <taxon>Eleutherozoa</taxon>
        <taxon>Echinozoa</taxon>
        <taxon>Echinoidea</taxon>
        <taxon>Euechinoidea</taxon>
        <taxon>Echinacea</taxon>
        <taxon>Camarodonta</taxon>
        <taxon>Echinidea</taxon>
        <taxon>Strongylocentrotidae</taxon>
        <taxon>Strongylocentrotus</taxon>
    </lineage>
</organism>
<dbReference type="SUPFAM" id="SSF103473">
    <property type="entry name" value="MFS general substrate transporter"/>
    <property type="match status" value="1"/>
</dbReference>
<dbReference type="GO" id="GO:0015347">
    <property type="term" value="F:sodium-independent organic anion transmembrane transporter activity"/>
    <property type="evidence" value="ECO:0000318"/>
    <property type="project" value="GO_Central"/>
</dbReference>
<reference evidence="12" key="2">
    <citation type="submission" date="2021-01" db="UniProtKB">
        <authorList>
            <consortium name="EnsemblMetazoa"/>
        </authorList>
    </citation>
    <scope>IDENTIFICATION</scope>
</reference>
<accession>A0A7M7N402</accession>
<protein>
    <recommendedName>
        <fullName evidence="8">Solute carrier organic anion transporter family member</fullName>
    </recommendedName>
</protein>
<dbReference type="NCBIfam" id="TIGR00805">
    <property type="entry name" value="oat"/>
    <property type="match status" value="1"/>
</dbReference>
<evidence type="ECO:0000256" key="5">
    <source>
        <dbReference type="ARBA" id="ARBA00022989"/>
    </source>
</evidence>
<dbReference type="GeneID" id="100891092"/>
<comment type="similarity">
    <text evidence="2 8">Belongs to the organo anion transporter (TC 2.A.60) family.</text>
</comment>
<evidence type="ECO:0000256" key="7">
    <source>
        <dbReference type="ARBA" id="ARBA00023157"/>
    </source>
</evidence>
<evidence type="ECO:0000256" key="9">
    <source>
        <dbReference type="SAM" id="MobiDB-lite"/>
    </source>
</evidence>
<feature type="transmembrane region" description="Helical" evidence="8">
    <location>
        <begin position="452"/>
        <end position="472"/>
    </location>
</feature>
<evidence type="ECO:0000313" key="13">
    <source>
        <dbReference type="Proteomes" id="UP000007110"/>
    </source>
</evidence>
<keyword evidence="7" id="KW-1015">Disulfide bond</keyword>
<keyword evidence="8" id="KW-0406">Ion transport</keyword>
<keyword evidence="13" id="KW-1185">Reference proteome</keyword>
<feature type="transmembrane region" description="Helical" evidence="8">
    <location>
        <begin position="226"/>
        <end position="248"/>
    </location>
</feature>
<dbReference type="AlphaFoldDB" id="A0A7M7N402"/>
<feature type="transmembrane region" description="Helical" evidence="8">
    <location>
        <begin position="169"/>
        <end position="190"/>
    </location>
</feature>
<keyword evidence="6 8" id="KW-0472">Membrane</keyword>
<keyword evidence="3" id="KW-1003">Cell membrane</keyword>
<name>A0A7M7N402_STRPU</name>
<dbReference type="Gene3D" id="3.30.60.30">
    <property type="match status" value="1"/>
</dbReference>
<evidence type="ECO:0000259" key="11">
    <source>
        <dbReference type="PROSITE" id="PS51465"/>
    </source>
</evidence>
<comment type="subcellular location">
    <subcellularLocation>
        <location evidence="1 8">Cell membrane</location>
        <topology evidence="1 8">Multi-pass membrane protein</topology>
    </subcellularLocation>
</comment>
<proteinExistence type="inferred from homology"/>
<evidence type="ECO:0000256" key="6">
    <source>
        <dbReference type="ARBA" id="ARBA00023136"/>
    </source>
</evidence>
<keyword evidence="4 8" id="KW-0812">Transmembrane</keyword>
<dbReference type="EnsemblMetazoa" id="XM_030974964">
    <property type="protein sequence ID" value="XP_030830824"/>
    <property type="gene ID" value="LOC100891092"/>
</dbReference>
<dbReference type="PANTHER" id="PTHR11388">
    <property type="entry name" value="ORGANIC ANION TRANSPORTER"/>
    <property type="match status" value="1"/>
</dbReference>
<evidence type="ECO:0000259" key="10">
    <source>
        <dbReference type="PROSITE" id="PS50850"/>
    </source>
</evidence>
<evidence type="ECO:0000256" key="4">
    <source>
        <dbReference type="ARBA" id="ARBA00022692"/>
    </source>
</evidence>
<dbReference type="SUPFAM" id="SSF100895">
    <property type="entry name" value="Kazal-type serine protease inhibitors"/>
    <property type="match status" value="1"/>
</dbReference>
<dbReference type="Pfam" id="PF03137">
    <property type="entry name" value="OATP"/>
    <property type="match status" value="1"/>
</dbReference>
<dbReference type="OMA" id="EWFILAS"/>
<evidence type="ECO:0000256" key="3">
    <source>
        <dbReference type="ARBA" id="ARBA00022475"/>
    </source>
</evidence>
<feature type="transmembrane region" description="Helical" evidence="8">
    <location>
        <begin position="310"/>
        <end position="333"/>
    </location>
</feature>
<dbReference type="GO" id="GO:0006811">
    <property type="term" value="P:monoatomic ion transport"/>
    <property type="evidence" value="ECO:0007669"/>
    <property type="project" value="UniProtKB-KW"/>
</dbReference>
<dbReference type="InterPro" id="IPR020846">
    <property type="entry name" value="MFS_dom"/>
</dbReference>
<evidence type="ECO:0000256" key="2">
    <source>
        <dbReference type="ARBA" id="ARBA00009657"/>
    </source>
</evidence>
<dbReference type="KEGG" id="spu:100891092"/>
<feature type="domain" description="Kazal-like" evidence="11">
    <location>
        <begin position="498"/>
        <end position="552"/>
    </location>
</feature>
<comment type="caution">
    <text evidence="8">Lacks conserved residue(s) required for the propagation of feature annotation.</text>
</comment>
<dbReference type="GO" id="GO:0016323">
    <property type="term" value="C:basolateral plasma membrane"/>
    <property type="evidence" value="ECO:0000318"/>
    <property type="project" value="GO_Central"/>
</dbReference>
<dbReference type="Pfam" id="PF07648">
    <property type="entry name" value="Kazal_2"/>
    <property type="match status" value="1"/>
</dbReference>
<dbReference type="InterPro" id="IPR036259">
    <property type="entry name" value="MFS_trans_sf"/>
</dbReference>
<feature type="transmembrane region" description="Helical" evidence="8">
    <location>
        <begin position="381"/>
        <end position="403"/>
    </location>
</feature>
<dbReference type="PANTHER" id="PTHR11388:SF100">
    <property type="entry name" value="SOLUTE CARRIER ORGANIC ANION TRANSPORTER FAMILY MEMBER 4A1"/>
    <property type="match status" value="1"/>
</dbReference>
<dbReference type="Proteomes" id="UP000007110">
    <property type="component" value="Unassembled WGS sequence"/>
</dbReference>
<dbReference type="InterPro" id="IPR004156">
    <property type="entry name" value="OATP"/>
</dbReference>
<dbReference type="PROSITE" id="PS00282">
    <property type="entry name" value="KAZAL_1"/>
    <property type="match status" value="1"/>
</dbReference>
<dbReference type="RefSeq" id="XP_030830824.1">
    <property type="nucleotide sequence ID" value="XM_030974964.1"/>
</dbReference>
<evidence type="ECO:0000256" key="8">
    <source>
        <dbReference type="RuleBase" id="RU362056"/>
    </source>
</evidence>
<dbReference type="GO" id="GO:0043252">
    <property type="term" value="P:sodium-independent organic anion transport"/>
    <property type="evidence" value="ECO:0000318"/>
    <property type="project" value="GO_Central"/>
</dbReference>
<dbReference type="InterPro" id="IPR002350">
    <property type="entry name" value="Kazal_dom"/>
</dbReference>
<keyword evidence="8" id="KW-0813">Transport</keyword>
<sequence length="620" mass="67569">MESRGTQADDQENVYMNTAHKDVDLDDETNAPDQENTYVNTAYDNVDLDEDKAGDVEDHGKTNGINNEMVDDVEDDDYDNPKCGWFGIRPGFIQCFNNSKGYLLFLCLFVIAQSMTVNGIIYVITTTLERRFSLTSARSGFISSCYDFSVMIVIVFVTYLGEKSHKPRWLGVGAFVFAMGSLLFTLPHFATDYYEPRDASDISTCAINGTDNGGCAPGETGLSKYYAVFIAAQVLHGLGASPIYTLGLTYIDDNVKPTLVAIYIGIFQAMSTLGPAIGYILGGLFLTFYVDVNVDPDDFGLTPESPLWIGGWWMGFFIDAALAFFVIIPLIGFPRALPGSIALNAARKEEAQKGSTFNARAGFGNKIKDFPKAAVNLLKNLPFMCLNGASCTEWFILASIAVFGPKYLESQFNFTSGTAALVAGVMVIPSSLIGCIVGGLIVRYFKLEFKGMIKFCIGVLTISLAALFVFIISCPNVDFAGVTVEYDNKSLPFTGDEGNLTAPCNADCHCSNDYDPVCGSDNVLYYSPCHAGCLNMFEVDDVKEYSDCSCIDASQDGITRAVTGKCGYECPQQNLFLALLFIMLLSTFFAIVPSITAMLRCVANSQKAFALGSIHYYIGH</sequence>
<feature type="transmembrane region" description="Helical" evidence="8">
    <location>
        <begin position="260"/>
        <end position="290"/>
    </location>
</feature>
<evidence type="ECO:0000256" key="1">
    <source>
        <dbReference type="ARBA" id="ARBA00004651"/>
    </source>
</evidence>
<feature type="transmembrane region" description="Helical" evidence="8">
    <location>
        <begin position="102"/>
        <end position="125"/>
    </location>
</feature>
<keyword evidence="5 8" id="KW-1133">Transmembrane helix</keyword>